<evidence type="ECO:0000313" key="1">
    <source>
        <dbReference type="EMBL" id="TCN19793.1"/>
    </source>
</evidence>
<accession>A0A4R2B0X3</accession>
<gene>
    <name evidence="1" type="ORF">EV184_12922</name>
</gene>
<reference evidence="1 2" key="1">
    <citation type="submission" date="2019-03" db="EMBL/GenBank/DDBJ databases">
        <title>Genomic Encyclopedia of Type Strains, Phase IV (KMG-V): Genome sequencing to study the core and pangenomes of soil and plant-associated prokaryotes.</title>
        <authorList>
            <person name="Whitman W."/>
        </authorList>
    </citation>
    <scope>NUCLEOTIDE SEQUENCE [LARGE SCALE GENOMIC DNA]</scope>
    <source>
        <strain evidence="1 2">23C40</strain>
    </source>
</reference>
<organism evidence="1 2">
    <name type="scientific">Sinorhizobium americanum</name>
    <dbReference type="NCBI Taxonomy" id="194963"/>
    <lineage>
        <taxon>Bacteria</taxon>
        <taxon>Pseudomonadati</taxon>
        <taxon>Pseudomonadota</taxon>
        <taxon>Alphaproteobacteria</taxon>
        <taxon>Hyphomicrobiales</taxon>
        <taxon>Rhizobiaceae</taxon>
        <taxon>Sinorhizobium/Ensifer group</taxon>
        <taxon>Sinorhizobium</taxon>
    </lineage>
</organism>
<dbReference type="AlphaFoldDB" id="A0A4R2B0X3"/>
<name>A0A4R2B0X3_9HYPH</name>
<dbReference type="Proteomes" id="UP000295043">
    <property type="component" value="Unassembled WGS sequence"/>
</dbReference>
<protein>
    <submittedName>
        <fullName evidence="1">Uncharacterized protein</fullName>
    </submittedName>
</protein>
<evidence type="ECO:0000313" key="2">
    <source>
        <dbReference type="Proteomes" id="UP000295043"/>
    </source>
</evidence>
<sequence>MLGSNLLAKETTMSRVVGEPCNRRTVEIFESNMPSWSLSSKDNICGYGEFNPYPCNNSSAVIGLCEVGPAEASNRNLGRAVDGILGDGHTPSMQISRGYVAAYFHRVPTLFFHEPITTQENGSMDRRSSAFEQYLASVQLLRAQGSSRSEKLMKQTGSRNGYGCIEEINGWDCVVDSCRSNSG</sequence>
<proteinExistence type="predicted"/>
<dbReference type="EMBL" id="SLVU01000029">
    <property type="protein sequence ID" value="TCN19793.1"/>
    <property type="molecule type" value="Genomic_DNA"/>
</dbReference>
<comment type="caution">
    <text evidence="1">The sequence shown here is derived from an EMBL/GenBank/DDBJ whole genome shotgun (WGS) entry which is preliminary data.</text>
</comment>